<accession>A0ABZ1HE65</accession>
<keyword evidence="3" id="KW-1185">Reference proteome</keyword>
<reference evidence="2 3" key="1">
    <citation type="submission" date="2022-10" db="EMBL/GenBank/DDBJ databases">
        <title>The complete genomes of actinobacterial strains from the NBC collection.</title>
        <authorList>
            <person name="Joergensen T.S."/>
            <person name="Alvarez Arevalo M."/>
            <person name="Sterndorff E.B."/>
            <person name="Faurdal D."/>
            <person name="Vuksanovic O."/>
            <person name="Mourched A.-S."/>
            <person name="Charusanti P."/>
            <person name="Shaw S."/>
            <person name="Blin K."/>
            <person name="Weber T."/>
        </authorList>
    </citation>
    <scope>NUCLEOTIDE SEQUENCE [LARGE SCALE GENOMIC DNA]</scope>
    <source>
        <strain evidence="2 3">NBC 01752</strain>
    </source>
</reference>
<organism evidence="2 3">
    <name type="scientific">Streptomyces phaeochromogenes</name>
    <dbReference type="NCBI Taxonomy" id="1923"/>
    <lineage>
        <taxon>Bacteria</taxon>
        <taxon>Bacillati</taxon>
        <taxon>Actinomycetota</taxon>
        <taxon>Actinomycetes</taxon>
        <taxon>Kitasatosporales</taxon>
        <taxon>Streptomycetaceae</taxon>
        <taxon>Streptomyces</taxon>
        <taxon>Streptomyces phaeochromogenes group</taxon>
    </lineage>
</organism>
<keyword evidence="1" id="KW-0812">Transmembrane</keyword>
<evidence type="ECO:0000256" key="1">
    <source>
        <dbReference type="SAM" id="Phobius"/>
    </source>
</evidence>
<keyword evidence="1" id="KW-0472">Membrane</keyword>
<proteinExistence type="predicted"/>
<dbReference type="Proteomes" id="UP001340816">
    <property type="component" value="Chromosome"/>
</dbReference>
<evidence type="ECO:0000313" key="2">
    <source>
        <dbReference type="EMBL" id="WSD16891.1"/>
    </source>
</evidence>
<dbReference type="RefSeq" id="WP_326760315.1">
    <property type="nucleotide sequence ID" value="NZ_CP109135.1"/>
</dbReference>
<gene>
    <name evidence="2" type="ORF">OHB35_28605</name>
</gene>
<dbReference type="EMBL" id="CP109135">
    <property type="protein sequence ID" value="WSD16891.1"/>
    <property type="molecule type" value="Genomic_DNA"/>
</dbReference>
<name>A0ABZ1HE65_STRPH</name>
<keyword evidence="1" id="KW-1133">Transmembrane helix</keyword>
<protein>
    <submittedName>
        <fullName evidence="2">Uncharacterized protein</fullName>
    </submittedName>
</protein>
<feature type="transmembrane region" description="Helical" evidence="1">
    <location>
        <begin position="16"/>
        <end position="41"/>
    </location>
</feature>
<evidence type="ECO:0000313" key="3">
    <source>
        <dbReference type="Proteomes" id="UP001340816"/>
    </source>
</evidence>
<sequence>MRDTVDHATDIRIRSSGWLCAFMAVAFSLVVAAAFLALLLLRGLLVSVGGSWSAEGHEGAGGTSHAPQH</sequence>